<evidence type="ECO:0000256" key="1">
    <source>
        <dbReference type="SAM" id="MobiDB-lite"/>
    </source>
</evidence>
<accession>A0ABP6KQP5</accession>
<feature type="transmembrane region" description="Helical" evidence="2">
    <location>
        <begin position="348"/>
        <end position="371"/>
    </location>
</feature>
<gene>
    <name evidence="3" type="ORF">GCM10017559_52740</name>
</gene>
<feature type="transmembrane region" description="Helical" evidence="2">
    <location>
        <begin position="100"/>
        <end position="120"/>
    </location>
</feature>
<feature type="compositionally biased region" description="Basic and acidic residues" evidence="1">
    <location>
        <begin position="36"/>
        <end position="46"/>
    </location>
</feature>
<comment type="caution">
    <text evidence="3">The sequence shown here is derived from an EMBL/GenBank/DDBJ whole genome shotgun (WGS) entry which is preliminary data.</text>
</comment>
<feature type="transmembrane region" description="Helical" evidence="2">
    <location>
        <begin position="307"/>
        <end position="327"/>
    </location>
</feature>
<keyword evidence="2" id="KW-1133">Transmembrane helix</keyword>
<feature type="compositionally biased region" description="Basic and acidic residues" evidence="1">
    <location>
        <begin position="1"/>
        <end position="27"/>
    </location>
</feature>
<dbReference type="Proteomes" id="UP001499930">
    <property type="component" value="Unassembled WGS sequence"/>
</dbReference>
<feature type="transmembrane region" description="Helical" evidence="2">
    <location>
        <begin position="132"/>
        <end position="159"/>
    </location>
</feature>
<keyword evidence="2" id="KW-0812">Transmembrane</keyword>
<sequence length="432" mass="43800">MAEDDGRSTAHDDDGRSTARDDGRITAHDGGVTAHDGGRITARDARTAGVPVPGGGRRTSSHRAGYATLGWALVYGGFGLVATSAGSALFHRAAEPLPVALNWVVVAVAAVTVITVPAAVRPGPRIPRAVVLATLAGLCAVSGVAAFGLLMDVITLVFAQTVGSWTGTANRALAAIGVVLLVATARAYRSAAYGTCPRCGSVHTSPAVPSAALPAGPSVASPAVPPVASPAALPVVRGGPEPVPASRRVRLTAYLGAAAFLPYAAMKTTWALGGTFAGVGGAEMTATMERNGASGLMLTLERWGVDVTALLAALGVFLILGLVRPWGQVFPRWTFALRGRRVPRWLPLTPALVGAASLAPYGMVGLVYAVLGTAGVVAVPRGDFPTPGDALLVIWFGLGAFAVYGVALAVAARSYLLRTRPVCPLAGTGAVT</sequence>
<organism evidence="3 4">
    <name type="scientific">Streptosporangium longisporum</name>
    <dbReference type="NCBI Taxonomy" id="46187"/>
    <lineage>
        <taxon>Bacteria</taxon>
        <taxon>Bacillati</taxon>
        <taxon>Actinomycetota</taxon>
        <taxon>Actinomycetes</taxon>
        <taxon>Streptosporangiales</taxon>
        <taxon>Streptosporangiaceae</taxon>
        <taxon>Streptosporangium</taxon>
    </lineage>
</organism>
<feature type="transmembrane region" description="Helical" evidence="2">
    <location>
        <begin position="171"/>
        <end position="188"/>
    </location>
</feature>
<evidence type="ECO:0000313" key="4">
    <source>
        <dbReference type="Proteomes" id="UP001499930"/>
    </source>
</evidence>
<evidence type="ECO:0000256" key="2">
    <source>
        <dbReference type="SAM" id="Phobius"/>
    </source>
</evidence>
<reference evidence="4" key="1">
    <citation type="journal article" date="2019" name="Int. J. Syst. Evol. Microbiol.">
        <title>The Global Catalogue of Microorganisms (GCM) 10K type strain sequencing project: providing services to taxonomists for standard genome sequencing and annotation.</title>
        <authorList>
            <consortium name="The Broad Institute Genomics Platform"/>
            <consortium name="The Broad Institute Genome Sequencing Center for Infectious Disease"/>
            <person name="Wu L."/>
            <person name="Ma J."/>
        </authorList>
    </citation>
    <scope>NUCLEOTIDE SEQUENCE [LARGE SCALE GENOMIC DNA]</scope>
    <source>
        <strain evidence="4">JCM 3106</strain>
    </source>
</reference>
<feature type="region of interest" description="Disordered" evidence="1">
    <location>
        <begin position="1"/>
        <end position="61"/>
    </location>
</feature>
<keyword evidence="2" id="KW-0472">Membrane</keyword>
<proteinExistence type="predicted"/>
<name>A0ABP6KQP5_9ACTN</name>
<protein>
    <submittedName>
        <fullName evidence="3">Uncharacterized protein</fullName>
    </submittedName>
</protein>
<feature type="transmembrane region" description="Helical" evidence="2">
    <location>
        <begin position="391"/>
        <end position="411"/>
    </location>
</feature>
<keyword evidence="4" id="KW-1185">Reference proteome</keyword>
<dbReference type="EMBL" id="BAAAWD010000014">
    <property type="protein sequence ID" value="GAA3021440.1"/>
    <property type="molecule type" value="Genomic_DNA"/>
</dbReference>
<evidence type="ECO:0000313" key="3">
    <source>
        <dbReference type="EMBL" id="GAA3021440.1"/>
    </source>
</evidence>
<feature type="transmembrane region" description="Helical" evidence="2">
    <location>
        <begin position="66"/>
        <end position="88"/>
    </location>
</feature>